<dbReference type="Proteomes" id="UP000034603">
    <property type="component" value="Unassembled WGS sequence"/>
</dbReference>
<proteinExistence type="predicted"/>
<dbReference type="AlphaFoldDB" id="A0A0G0HN34"/>
<gene>
    <name evidence="1" type="ORF">US62_C0046G0001</name>
</gene>
<accession>A0A0G0HN34</accession>
<dbReference type="EMBL" id="LBTR01000046">
    <property type="protein sequence ID" value="KKQ43602.1"/>
    <property type="molecule type" value="Genomic_DNA"/>
</dbReference>
<organism evidence="1 2">
    <name type="scientific">Candidatus Woesebacteria bacterium GW2011_GWA1_37_8</name>
    <dbReference type="NCBI Taxonomy" id="1618546"/>
    <lineage>
        <taxon>Bacteria</taxon>
        <taxon>Candidatus Woeseibacteriota</taxon>
    </lineage>
</organism>
<sequence>MEIKNKECPFCSSVAFCMKNDIEGQATRGGLNEGSWARYITRLRTDVLPKCLDPEGLQAAIARGEELWKQQGH</sequence>
<evidence type="ECO:0000313" key="2">
    <source>
        <dbReference type="Proteomes" id="UP000034603"/>
    </source>
</evidence>
<reference evidence="1 2" key="1">
    <citation type="journal article" date="2015" name="Nature">
        <title>rRNA introns, odd ribosomes, and small enigmatic genomes across a large radiation of phyla.</title>
        <authorList>
            <person name="Brown C.T."/>
            <person name="Hug L.A."/>
            <person name="Thomas B.C."/>
            <person name="Sharon I."/>
            <person name="Castelle C.J."/>
            <person name="Singh A."/>
            <person name="Wilkins M.J."/>
            <person name="Williams K.H."/>
            <person name="Banfield J.F."/>
        </authorList>
    </citation>
    <scope>NUCLEOTIDE SEQUENCE [LARGE SCALE GENOMIC DNA]</scope>
</reference>
<name>A0A0G0HN34_9BACT</name>
<comment type="caution">
    <text evidence="1">The sequence shown here is derived from an EMBL/GenBank/DDBJ whole genome shotgun (WGS) entry which is preliminary data.</text>
</comment>
<protein>
    <submittedName>
        <fullName evidence="1">Uncharacterized protein</fullName>
    </submittedName>
</protein>
<evidence type="ECO:0000313" key="1">
    <source>
        <dbReference type="EMBL" id="KKQ43602.1"/>
    </source>
</evidence>